<proteinExistence type="predicted"/>
<organism evidence="1 2">
    <name type="scientific">Paraburkholderia fungorum</name>
    <dbReference type="NCBI Taxonomy" id="134537"/>
    <lineage>
        <taxon>Bacteria</taxon>
        <taxon>Pseudomonadati</taxon>
        <taxon>Pseudomonadota</taxon>
        <taxon>Betaproteobacteria</taxon>
        <taxon>Burkholderiales</taxon>
        <taxon>Burkholderiaceae</taxon>
        <taxon>Paraburkholderia</taxon>
    </lineage>
</organism>
<protein>
    <recommendedName>
        <fullName evidence="3">DUF3102 domain-containing protein</fullName>
    </recommendedName>
</protein>
<dbReference type="AlphaFoldDB" id="A0AAU8TA19"/>
<evidence type="ECO:0008006" key="3">
    <source>
        <dbReference type="Google" id="ProtNLM"/>
    </source>
</evidence>
<dbReference type="RefSeq" id="WP_149029656.1">
    <property type="nucleotide sequence ID" value="NZ_CP010026.1"/>
</dbReference>
<accession>A0AAU8TA19</accession>
<sequence length="218" mass="24133">MCIDNMRIFMAREAHPQRTAALISIREHVARLGTVEGQRAARELFPAIGKPTWEGWCRVVRLGDRADVEPLAESFAVTTRPITPITAGVELRGFEFDQRIAEMDAAARALIDVAWPVDPETRRRGRVKNPMLLKAAHAALAQTAGLVVKHQEAAWSYERCLERMEELVDTASAVLKGAGDRELTGKFIQALGELEARWANPGHRYGRGVSPARAAPDF</sequence>
<gene>
    <name evidence="1" type="ORF">OI25_606</name>
</gene>
<dbReference type="GeneID" id="66514621"/>
<evidence type="ECO:0000313" key="2">
    <source>
        <dbReference type="Proteomes" id="UP000032614"/>
    </source>
</evidence>
<evidence type="ECO:0000313" key="1">
    <source>
        <dbReference type="EMBL" id="AJZ60592.1"/>
    </source>
</evidence>
<dbReference type="Proteomes" id="UP000032614">
    <property type="component" value="Chromosome 1"/>
</dbReference>
<dbReference type="KEGG" id="bfn:OI25_606"/>
<reference evidence="1 2" key="1">
    <citation type="journal article" date="2015" name="Genome Announc.">
        <title>Complete genome sequences for 59 burkholderia isolates, both pathogenic and near neighbor.</title>
        <authorList>
            <person name="Johnson S.L."/>
            <person name="Bishop-Lilly K.A."/>
            <person name="Ladner J.T."/>
            <person name="Daligault H.E."/>
            <person name="Davenport K.W."/>
            <person name="Jaissle J."/>
            <person name="Frey K.G."/>
            <person name="Koroleva G.I."/>
            <person name="Bruce D.C."/>
            <person name="Coyne S.R."/>
            <person name="Broomall S.M."/>
            <person name="Li P.E."/>
            <person name="Teshima H."/>
            <person name="Gibbons H.S."/>
            <person name="Palacios G.F."/>
            <person name="Rosenzweig C.N."/>
            <person name="Redden C.L."/>
            <person name="Xu Y."/>
            <person name="Minogue T.D."/>
            <person name="Chain P.S."/>
        </authorList>
    </citation>
    <scope>NUCLEOTIDE SEQUENCE [LARGE SCALE GENOMIC DNA]</scope>
    <source>
        <strain evidence="1 2">ATCC BAA-463</strain>
    </source>
</reference>
<dbReference type="EMBL" id="CP010026">
    <property type="protein sequence ID" value="AJZ60592.1"/>
    <property type="molecule type" value="Genomic_DNA"/>
</dbReference>
<name>A0AAU8TA19_9BURK</name>